<organism evidence="2 3">
    <name type="scientific">Candidatus Fokinia solitaria</name>
    <dbReference type="NCBI Taxonomy" id="1802984"/>
    <lineage>
        <taxon>Bacteria</taxon>
        <taxon>Pseudomonadati</taxon>
        <taxon>Pseudomonadota</taxon>
        <taxon>Alphaproteobacteria</taxon>
        <taxon>Rickettsiales</taxon>
        <taxon>Candidatus Midichloriaceae</taxon>
        <taxon>Candidatus Fokinia</taxon>
    </lineage>
</organism>
<dbReference type="EMBL" id="CP025989">
    <property type="protein sequence ID" value="AWD33430.1"/>
    <property type="molecule type" value="Genomic_DNA"/>
</dbReference>
<dbReference type="KEGG" id="fso:Fsol_00652"/>
<reference evidence="2 3" key="1">
    <citation type="journal article" date="2018" name="Genome Biol. Evol.">
        <title>The Genome Sequence of "Candidatus Fokinia solitaria": Insights on Reductive Evolution in Rickettsiales.</title>
        <authorList>
            <person name="Floriano A.M."/>
            <person name="Castelli M."/>
            <person name="Krenek S."/>
            <person name="Berendonk T.U."/>
            <person name="Bazzocchi C."/>
            <person name="Petroni G."/>
            <person name="Sassera D."/>
        </authorList>
    </citation>
    <scope>NUCLEOTIDE SEQUENCE [LARGE SCALE GENOMIC DNA]</scope>
    <source>
        <strain evidence="2">Rio ETE_ALG 3VII</strain>
    </source>
</reference>
<name>A0A2U8BT33_9RICK</name>
<keyword evidence="1" id="KW-0732">Signal</keyword>
<feature type="signal peptide" evidence="1">
    <location>
        <begin position="1"/>
        <end position="24"/>
    </location>
</feature>
<dbReference type="Proteomes" id="UP000244519">
    <property type="component" value="Chromosome"/>
</dbReference>
<evidence type="ECO:0000256" key="1">
    <source>
        <dbReference type="SAM" id="SignalP"/>
    </source>
</evidence>
<evidence type="ECO:0000313" key="2">
    <source>
        <dbReference type="EMBL" id="AWD33430.1"/>
    </source>
</evidence>
<proteinExistence type="predicted"/>
<keyword evidence="3" id="KW-1185">Reference proteome</keyword>
<accession>A0A2U8BT33</accession>
<protein>
    <submittedName>
        <fullName evidence="2">Uncharacterized protein</fullName>
    </submittedName>
</protein>
<sequence>MIRFLLFVIFSSFLVTALRSFSNAAEVDMDIKHNYCSSGDYVTASYNLLNIPFAIIDEKQISLAHLYRKKVVVAFWTQWDIEAFTLLKSIHVMERYAIIKDSNELFLMAIAIDTPSIDVINEIFERNGITLQNSFIDASLVFSNAIPAIMNRTNVMLFTEGKYCILTEKERAVLSHQEPEENELMMMKYFSDLIKATDNNTNKNDFVFHVNNQKENQATQYNDKNTNIVIYSSHSEAAPKLIQ</sequence>
<dbReference type="AlphaFoldDB" id="A0A2U8BT33"/>
<dbReference type="RefSeq" id="WP_108673441.1">
    <property type="nucleotide sequence ID" value="NZ_CP025989.1"/>
</dbReference>
<gene>
    <name evidence="2" type="ORF">Fsol_00652</name>
</gene>
<evidence type="ECO:0000313" key="3">
    <source>
        <dbReference type="Proteomes" id="UP000244519"/>
    </source>
</evidence>
<feature type="chain" id="PRO_5016108257" evidence="1">
    <location>
        <begin position="25"/>
        <end position="243"/>
    </location>
</feature>